<protein>
    <submittedName>
        <fullName evidence="1">Uncharacterized protein</fullName>
    </submittedName>
</protein>
<sequence length="54" mass="5939">MVLTPLQRFISPPQSRHRYVSLSCHPKTTATGHLGSLATFSEYVSPSGKNHDAE</sequence>
<keyword evidence="2" id="KW-1185">Reference proteome</keyword>
<evidence type="ECO:0000313" key="1">
    <source>
        <dbReference type="EMBL" id="KAJ1360374.1"/>
    </source>
</evidence>
<dbReference type="EMBL" id="JAHQIW010003849">
    <property type="protein sequence ID" value="KAJ1360374.1"/>
    <property type="molecule type" value="Genomic_DNA"/>
</dbReference>
<accession>A0AAD5N8L4</accession>
<reference evidence="1" key="1">
    <citation type="submission" date="2021-06" db="EMBL/GenBank/DDBJ databases">
        <title>Parelaphostrongylus tenuis whole genome reference sequence.</title>
        <authorList>
            <person name="Garwood T.J."/>
            <person name="Larsen P.A."/>
            <person name="Fountain-Jones N.M."/>
            <person name="Garbe J.R."/>
            <person name="Macchietto M.G."/>
            <person name="Kania S.A."/>
            <person name="Gerhold R.W."/>
            <person name="Richards J.E."/>
            <person name="Wolf T.M."/>
        </authorList>
    </citation>
    <scope>NUCLEOTIDE SEQUENCE</scope>
    <source>
        <strain evidence="1">MNPRO001-30</strain>
        <tissue evidence="1">Meninges</tissue>
    </source>
</reference>
<evidence type="ECO:0000313" key="2">
    <source>
        <dbReference type="Proteomes" id="UP001196413"/>
    </source>
</evidence>
<gene>
    <name evidence="1" type="ORF">KIN20_019327</name>
</gene>
<dbReference type="AlphaFoldDB" id="A0AAD5N8L4"/>
<dbReference type="Proteomes" id="UP001196413">
    <property type="component" value="Unassembled WGS sequence"/>
</dbReference>
<name>A0AAD5N8L4_PARTN</name>
<comment type="caution">
    <text evidence="1">The sequence shown here is derived from an EMBL/GenBank/DDBJ whole genome shotgun (WGS) entry which is preliminary data.</text>
</comment>
<proteinExistence type="predicted"/>
<organism evidence="1 2">
    <name type="scientific">Parelaphostrongylus tenuis</name>
    <name type="common">Meningeal worm</name>
    <dbReference type="NCBI Taxonomy" id="148309"/>
    <lineage>
        <taxon>Eukaryota</taxon>
        <taxon>Metazoa</taxon>
        <taxon>Ecdysozoa</taxon>
        <taxon>Nematoda</taxon>
        <taxon>Chromadorea</taxon>
        <taxon>Rhabditida</taxon>
        <taxon>Rhabditina</taxon>
        <taxon>Rhabditomorpha</taxon>
        <taxon>Strongyloidea</taxon>
        <taxon>Metastrongylidae</taxon>
        <taxon>Parelaphostrongylus</taxon>
    </lineage>
</organism>